<accession>A0ABT7T5E1</accession>
<dbReference type="RefSeq" id="WP_251154403.1">
    <property type="nucleotide sequence ID" value="NZ_JAUCML010000003.1"/>
</dbReference>
<gene>
    <name evidence="1" type="ORF">QUG92_06695</name>
</gene>
<organism evidence="1 2">
    <name type="scientific">Curtobacterium citri</name>
    <dbReference type="NCBI Taxonomy" id="3055139"/>
    <lineage>
        <taxon>Bacteria</taxon>
        <taxon>Bacillati</taxon>
        <taxon>Actinomycetota</taxon>
        <taxon>Actinomycetes</taxon>
        <taxon>Micrococcales</taxon>
        <taxon>Microbacteriaceae</taxon>
        <taxon>Curtobacterium</taxon>
    </lineage>
</organism>
<evidence type="ECO:0000313" key="1">
    <source>
        <dbReference type="EMBL" id="MDM7884791.1"/>
    </source>
</evidence>
<comment type="caution">
    <text evidence="1">The sequence shown here is derived from an EMBL/GenBank/DDBJ whole genome shotgun (WGS) entry which is preliminary data.</text>
</comment>
<keyword evidence="2" id="KW-1185">Reference proteome</keyword>
<proteinExistence type="predicted"/>
<dbReference type="Proteomes" id="UP001237823">
    <property type="component" value="Unassembled WGS sequence"/>
</dbReference>
<evidence type="ECO:0000313" key="2">
    <source>
        <dbReference type="Proteomes" id="UP001237823"/>
    </source>
</evidence>
<dbReference type="EMBL" id="JAUCML010000003">
    <property type="protein sequence ID" value="MDM7884791.1"/>
    <property type="molecule type" value="Genomic_DNA"/>
</dbReference>
<sequence>MATVVLEIRYQWPAHQVDHSAVRRHFNAPRLTVAGEENGPETLRFQPDATQRATLTWVLGDRTMWTIEPPGETLPEPAEAWDDWQKQADMALWMFRGDLASRGKRHSVVYALLTGEVVFYAADGNTIMRYPHEPIPDETPEPDGYVASELGKAWADNWEFGFEPLSGDERDYVGLIWQADEHRWLDAGTYKPVDKDEYPELISFAEQDLQRIRRAEEIADEWYEAYLLVLINLFPGGVSIEHRRRAVRHDDLSAGLA</sequence>
<name>A0ABT7T5E1_9MICO</name>
<reference evidence="1 2" key="1">
    <citation type="submission" date="2023-06" db="EMBL/GenBank/DDBJ databases">
        <authorList>
            <person name="Feng G."/>
            <person name="Li J."/>
            <person name="Zhu H."/>
        </authorList>
    </citation>
    <scope>NUCLEOTIDE SEQUENCE [LARGE SCALE GENOMIC DNA]</scope>
    <source>
        <strain evidence="1 2">RHCKG23</strain>
    </source>
</reference>
<protein>
    <submittedName>
        <fullName evidence="1">Uncharacterized protein</fullName>
    </submittedName>
</protein>